<organism evidence="2 3">
    <name type="scientific">Mucuna pruriens</name>
    <name type="common">Velvet bean</name>
    <name type="synonym">Dolichos pruriens</name>
    <dbReference type="NCBI Taxonomy" id="157652"/>
    <lineage>
        <taxon>Eukaryota</taxon>
        <taxon>Viridiplantae</taxon>
        <taxon>Streptophyta</taxon>
        <taxon>Embryophyta</taxon>
        <taxon>Tracheophyta</taxon>
        <taxon>Spermatophyta</taxon>
        <taxon>Magnoliopsida</taxon>
        <taxon>eudicotyledons</taxon>
        <taxon>Gunneridae</taxon>
        <taxon>Pentapetalae</taxon>
        <taxon>rosids</taxon>
        <taxon>fabids</taxon>
        <taxon>Fabales</taxon>
        <taxon>Fabaceae</taxon>
        <taxon>Papilionoideae</taxon>
        <taxon>50 kb inversion clade</taxon>
        <taxon>NPAAA clade</taxon>
        <taxon>indigoferoid/millettioid clade</taxon>
        <taxon>Phaseoleae</taxon>
        <taxon>Mucuna</taxon>
    </lineage>
</organism>
<evidence type="ECO:0000259" key="1">
    <source>
        <dbReference type="Pfam" id="PF13456"/>
    </source>
</evidence>
<dbReference type="Proteomes" id="UP000257109">
    <property type="component" value="Unassembled WGS sequence"/>
</dbReference>
<sequence length="68" mass="7931">MTVESPETNVKSEWFLSVNREYQARDPQLMKHLDKATKMATAFEKFTLHHVPREQNERANLLSKLATS</sequence>
<dbReference type="GO" id="GO:0004523">
    <property type="term" value="F:RNA-DNA hybrid ribonuclease activity"/>
    <property type="evidence" value="ECO:0007669"/>
    <property type="project" value="InterPro"/>
</dbReference>
<dbReference type="OrthoDB" id="2016287at2759"/>
<comment type="caution">
    <text evidence="2">The sequence shown here is derived from an EMBL/GenBank/DDBJ whole genome shotgun (WGS) entry which is preliminary data.</text>
</comment>
<dbReference type="EMBL" id="QJKJ01003121">
    <property type="protein sequence ID" value="RDX99859.1"/>
    <property type="molecule type" value="Genomic_DNA"/>
</dbReference>
<dbReference type="InterPro" id="IPR036397">
    <property type="entry name" value="RNaseH_sf"/>
</dbReference>
<keyword evidence="3" id="KW-1185">Reference proteome</keyword>
<evidence type="ECO:0000313" key="3">
    <source>
        <dbReference type="Proteomes" id="UP000257109"/>
    </source>
</evidence>
<dbReference type="AlphaFoldDB" id="A0A371HAS1"/>
<gene>
    <name evidence="2" type="ORF">CR513_17010</name>
</gene>
<proteinExistence type="predicted"/>
<dbReference type="Pfam" id="PF13456">
    <property type="entry name" value="RVT_3"/>
    <property type="match status" value="1"/>
</dbReference>
<dbReference type="Gene3D" id="3.30.420.10">
    <property type="entry name" value="Ribonuclease H-like superfamily/Ribonuclease H"/>
    <property type="match status" value="1"/>
</dbReference>
<reference evidence="2" key="1">
    <citation type="submission" date="2018-05" db="EMBL/GenBank/DDBJ databases">
        <title>Draft genome of Mucuna pruriens seed.</title>
        <authorList>
            <person name="Nnadi N.E."/>
            <person name="Vos R."/>
            <person name="Hasami M.H."/>
            <person name="Devisetty U.K."/>
            <person name="Aguiy J.C."/>
        </authorList>
    </citation>
    <scope>NUCLEOTIDE SEQUENCE [LARGE SCALE GENOMIC DNA]</scope>
    <source>
        <strain evidence="2">JCA_2017</strain>
    </source>
</reference>
<dbReference type="GO" id="GO:0003676">
    <property type="term" value="F:nucleic acid binding"/>
    <property type="evidence" value="ECO:0007669"/>
    <property type="project" value="InterPro"/>
</dbReference>
<evidence type="ECO:0000313" key="2">
    <source>
        <dbReference type="EMBL" id="RDX99859.1"/>
    </source>
</evidence>
<feature type="domain" description="RNase H type-1" evidence="1">
    <location>
        <begin position="18"/>
        <end position="65"/>
    </location>
</feature>
<protein>
    <recommendedName>
        <fullName evidence="1">RNase H type-1 domain-containing protein</fullName>
    </recommendedName>
</protein>
<dbReference type="InterPro" id="IPR002156">
    <property type="entry name" value="RNaseH_domain"/>
</dbReference>
<accession>A0A371HAS1</accession>
<name>A0A371HAS1_MUCPR</name>
<feature type="non-terminal residue" evidence="2">
    <location>
        <position position="1"/>
    </location>
</feature>